<dbReference type="SMART" id="SM00345">
    <property type="entry name" value="HTH_GNTR"/>
    <property type="match status" value="1"/>
</dbReference>
<dbReference type="InterPro" id="IPR036388">
    <property type="entry name" value="WH-like_DNA-bd_sf"/>
</dbReference>
<dbReference type="InterPro" id="IPR004111">
    <property type="entry name" value="Repressor_TetR_C"/>
</dbReference>
<evidence type="ECO:0000256" key="1">
    <source>
        <dbReference type="ARBA" id="ARBA00023015"/>
    </source>
</evidence>
<dbReference type="EMBL" id="JAGTJJ010000021">
    <property type="protein sequence ID" value="MDC3984538.1"/>
    <property type="molecule type" value="Genomic_DNA"/>
</dbReference>
<evidence type="ECO:0000259" key="5">
    <source>
        <dbReference type="PROSITE" id="PS50949"/>
    </source>
</evidence>
<dbReference type="PANTHER" id="PTHR30055">
    <property type="entry name" value="HTH-TYPE TRANSCRIPTIONAL REGULATOR RUTR"/>
    <property type="match status" value="1"/>
</dbReference>
<dbReference type="InterPro" id="IPR050109">
    <property type="entry name" value="HTH-type_TetR-like_transc_reg"/>
</dbReference>
<dbReference type="Gene3D" id="1.10.10.60">
    <property type="entry name" value="Homeodomain-like"/>
    <property type="match status" value="1"/>
</dbReference>
<proteinExistence type="predicted"/>
<evidence type="ECO:0000256" key="3">
    <source>
        <dbReference type="ARBA" id="ARBA00023163"/>
    </source>
</evidence>
<dbReference type="GO" id="GO:0045892">
    <property type="term" value="P:negative regulation of DNA-templated transcription"/>
    <property type="evidence" value="ECO:0007669"/>
    <property type="project" value="InterPro"/>
</dbReference>
<keyword evidence="8" id="KW-1185">Reference proteome</keyword>
<dbReference type="Pfam" id="PF00392">
    <property type="entry name" value="GntR"/>
    <property type="match status" value="1"/>
</dbReference>
<evidence type="ECO:0000313" key="8">
    <source>
        <dbReference type="Proteomes" id="UP001151081"/>
    </source>
</evidence>
<keyword evidence="2 4" id="KW-0238">DNA-binding</keyword>
<evidence type="ECO:0000256" key="2">
    <source>
        <dbReference type="ARBA" id="ARBA00023125"/>
    </source>
</evidence>
<evidence type="ECO:0000256" key="4">
    <source>
        <dbReference type="PROSITE-ProRule" id="PRU00335"/>
    </source>
</evidence>
<evidence type="ECO:0000313" key="7">
    <source>
        <dbReference type="EMBL" id="MDC3984538.1"/>
    </source>
</evidence>
<dbReference type="RefSeq" id="WP_272426602.1">
    <property type="nucleotide sequence ID" value="NZ_JAGTJJ010000021.1"/>
</dbReference>
<keyword evidence="3" id="KW-0804">Transcription</keyword>
<dbReference type="PANTHER" id="PTHR30055:SF151">
    <property type="entry name" value="TRANSCRIPTIONAL REGULATORY PROTEIN"/>
    <property type="match status" value="1"/>
</dbReference>
<dbReference type="InterPro" id="IPR009057">
    <property type="entry name" value="Homeodomain-like_sf"/>
</dbReference>
<dbReference type="GO" id="GO:0000976">
    <property type="term" value="F:transcription cis-regulatory region binding"/>
    <property type="evidence" value="ECO:0007669"/>
    <property type="project" value="TreeGrafter"/>
</dbReference>
<sequence>MDRAGASQRIVAELKRQVATGALPPGARAPSTRAVSRRFRVAHATAAKALAALCQEGVLLAKPRVGHVVAPRQAPAEEGLGRAKIVRAAMAIADAQGVDALSMRAVAAVLSAPPMSLYRHVQSKAELVAAMVDAAFGELQLPPPARSWREGLEVSARGLWTLYQRHPWLAHVMTVTRPLTQPNVVAFADWIFQALEGSGVDARGRLELHLLVFSYVRGVGVDLEAERRAEAESGVDGEHWNEAQAPVFAELARSARHASFSSVLRDLREGFDLSLDALFESGLAALLDGIERRLPAPPASSPRARTR</sequence>
<dbReference type="Pfam" id="PF00440">
    <property type="entry name" value="TetR_N"/>
    <property type="match status" value="1"/>
</dbReference>
<dbReference type="Gene3D" id="1.10.357.10">
    <property type="entry name" value="Tetracycline Repressor, domain 2"/>
    <property type="match status" value="1"/>
</dbReference>
<feature type="domain" description="HTH gntR-type" evidence="5">
    <location>
        <begin position="4"/>
        <end position="72"/>
    </location>
</feature>
<dbReference type="PROSITE" id="PS50949">
    <property type="entry name" value="HTH_GNTR"/>
    <property type="match status" value="1"/>
</dbReference>
<comment type="caution">
    <text evidence="7">The sequence shown here is derived from an EMBL/GenBank/DDBJ whole genome shotgun (WGS) entry which is preliminary data.</text>
</comment>
<dbReference type="InterPro" id="IPR000524">
    <property type="entry name" value="Tscrpt_reg_HTH_GntR"/>
</dbReference>
<dbReference type="AlphaFoldDB" id="A0A9X3X8Y2"/>
<dbReference type="InterPro" id="IPR036390">
    <property type="entry name" value="WH_DNA-bd_sf"/>
</dbReference>
<gene>
    <name evidence="7" type="ORF">KEG57_28785</name>
</gene>
<feature type="DNA-binding region" description="H-T-H motif" evidence="4">
    <location>
        <begin position="102"/>
        <end position="121"/>
    </location>
</feature>
<dbReference type="SUPFAM" id="SSF46785">
    <property type="entry name" value="Winged helix' DNA-binding domain"/>
    <property type="match status" value="1"/>
</dbReference>
<evidence type="ECO:0000259" key="6">
    <source>
        <dbReference type="PROSITE" id="PS50977"/>
    </source>
</evidence>
<dbReference type="Pfam" id="PF02909">
    <property type="entry name" value="TetR_C_1"/>
    <property type="match status" value="1"/>
</dbReference>
<organism evidence="7 8">
    <name type="scientific">Polyangium jinanense</name>
    <dbReference type="NCBI Taxonomy" id="2829994"/>
    <lineage>
        <taxon>Bacteria</taxon>
        <taxon>Pseudomonadati</taxon>
        <taxon>Myxococcota</taxon>
        <taxon>Polyangia</taxon>
        <taxon>Polyangiales</taxon>
        <taxon>Polyangiaceae</taxon>
        <taxon>Polyangium</taxon>
    </lineage>
</organism>
<dbReference type="Proteomes" id="UP001151081">
    <property type="component" value="Unassembled WGS sequence"/>
</dbReference>
<dbReference type="GO" id="GO:0003700">
    <property type="term" value="F:DNA-binding transcription factor activity"/>
    <property type="evidence" value="ECO:0007669"/>
    <property type="project" value="InterPro"/>
</dbReference>
<dbReference type="PROSITE" id="PS50977">
    <property type="entry name" value="HTH_TETR_2"/>
    <property type="match status" value="1"/>
</dbReference>
<protein>
    <submittedName>
        <fullName evidence="7">TetR/AcrR family transcriptional regulator C-terminal domain-containing protein</fullName>
    </submittedName>
</protein>
<dbReference type="Gene3D" id="1.10.10.10">
    <property type="entry name" value="Winged helix-like DNA-binding domain superfamily/Winged helix DNA-binding domain"/>
    <property type="match status" value="1"/>
</dbReference>
<dbReference type="InterPro" id="IPR001647">
    <property type="entry name" value="HTH_TetR"/>
</dbReference>
<dbReference type="SUPFAM" id="SSF46689">
    <property type="entry name" value="Homeodomain-like"/>
    <property type="match status" value="1"/>
</dbReference>
<feature type="domain" description="HTH tetR-type" evidence="6">
    <location>
        <begin position="79"/>
        <end position="139"/>
    </location>
</feature>
<reference evidence="7 8" key="1">
    <citation type="submission" date="2021-04" db="EMBL/GenBank/DDBJ databases">
        <title>Genome analysis of Polyangium sp.</title>
        <authorList>
            <person name="Li Y."/>
            <person name="Wang J."/>
        </authorList>
    </citation>
    <scope>NUCLEOTIDE SEQUENCE [LARGE SCALE GENOMIC DNA]</scope>
    <source>
        <strain evidence="7 8">SDU14</strain>
    </source>
</reference>
<accession>A0A9X3X8Y2</accession>
<name>A0A9X3X8Y2_9BACT</name>
<dbReference type="InterPro" id="IPR036271">
    <property type="entry name" value="Tet_transcr_reg_TetR-rel_C_sf"/>
</dbReference>
<dbReference type="SUPFAM" id="SSF48498">
    <property type="entry name" value="Tetracyclin repressor-like, C-terminal domain"/>
    <property type="match status" value="1"/>
</dbReference>
<keyword evidence="1" id="KW-0805">Transcription regulation</keyword>